<protein>
    <recommendedName>
        <fullName evidence="4">Yip1 domain-containing protein</fullName>
    </recommendedName>
</protein>
<feature type="transmembrane region" description="Helical" evidence="1">
    <location>
        <begin position="125"/>
        <end position="142"/>
    </location>
</feature>
<proteinExistence type="predicted"/>
<feature type="transmembrane region" description="Helical" evidence="1">
    <location>
        <begin position="52"/>
        <end position="80"/>
    </location>
</feature>
<dbReference type="STRING" id="1612202.SAMN05421734_11022"/>
<keyword evidence="1" id="KW-0472">Membrane</keyword>
<dbReference type="Proteomes" id="UP000242949">
    <property type="component" value="Unassembled WGS sequence"/>
</dbReference>
<feature type="transmembrane region" description="Helical" evidence="1">
    <location>
        <begin position="92"/>
        <end position="113"/>
    </location>
</feature>
<evidence type="ECO:0000313" key="2">
    <source>
        <dbReference type="EMBL" id="SDC50113.1"/>
    </source>
</evidence>
<dbReference type="EMBL" id="FMYI01000010">
    <property type="protein sequence ID" value="SDC50113.1"/>
    <property type="molecule type" value="Genomic_DNA"/>
</dbReference>
<dbReference type="AlphaFoldDB" id="A0A1G6M3M3"/>
<evidence type="ECO:0000256" key="1">
    <source>
        <dbReference type="SAM" id="Phobius"/>
    </source>
</evidence>
<dbReference type="RefSeq" id="WP_090796728.1">
    <property type="nucleotide sequence ID" value="NZ_FMYI01000010.1"/>
</dbReference>
<evidence type="ECO:0008006" key="4">
    <source>
        <dbReference type="Google" id="ProtNLM"/>
    </source>
</evidence>
<keyword evidence="1" id="KW-0812">Transmembrane</keyword>
<accession>A0A1G6M3M3</accession>
<name>A0A1G6M3M3_9BACI</name>
<evidence type="ECO:0000313" key="3">
    <source>
        <dbReference type="Proteomes" id="UP000242949"/>
    </source>
</evidence>
<sequence>MIKLSKGQKWLLLLLVIYYILSIQLIAQSLVINEIDDLDFTNVFRDENTLILFVNTTIVIFSIILLLFQSFIYRLLILLFKVERFPSLMKSAFYLFVGYVPFIALTILIYFLMGGDYLVDIVQTPFFRVGNIFIVNLIYVLLVLKGNFLELRKTIVFGVMLISINSLLLLFNF</sequence>
<feature type="transmembrane region" description="Helical" evidence="1">
    <location>
        <begin position="12"/>
        <end position="32"/>
    </location>
</feature>
<organism evidence="2 3">
    <name type="scientific">Pelagirhabdus alkalitolerans</name>
    <dbReference type="NCBI Taxonomy" id="1612202"/>
    <lineage>
        <taxon>Bacteria</taxon>
        <taxon>Bacillati</taxon>
        <taxon>Bacillota</taxon>
        <taxon>Bacilli</taxon>
        <taxon>Bacillales</taxon>
        <taxon>Bacillaceae</taxon>
        <taxon>Pelagirhabdus</taxon>
    </lineage>
</organism>
<keyword evidence="3" id="KW-1185">Reference proteome</keyword>
<gene>
    <name evidence="2" type="ORF">SAMN05421734_11022</name>
</gene>
<reference evidence="3" key="1">
    <citation type="submission" date="2016-09" db="EMBL/GenBank/DDBJ databases">
        <authorList>
            <person name="Varghese N."/>
            <person name="Submissions S."/>
        </authorList>
    </citation>
    <scope>NUCLEOTIDE SEQUENCE [LARGE SCALE GENOMIC DNA]</scope>
    <source>
        <strain evidence="3">S5</strain>
    </source>
</reference>
<keyword evidence="1" id="KW-1133">Transmembrane helix</keyword>
<feature type="transmembrane region" description="Helical" evidence="1">
    <location>
        <begin position="154"/>
        <end position="171"/>
    </location>
</feature>